<dbReference type="InterPro" id="IPR013783">
    <property type="entry name" value="Ig-like_fold"/>
</dbReference>
<evidence type="ECO:0000256" key="6">
    <source>
        <dbReference type="ARBA" id="ARBA00022448"/>
    </source>
</evidence>
<comment type="similarity">
    <text evidence="5">Belongs to the WD repeat SEC13 family.</text>
</comment>
<keyword evidence="17" id="KW-0539">Nucleus</keyword>
<feature type="domain" description="Cep192-like" evidence="29">
    <location>
        <begin position="2593"/>
        <end position="2693"/>
    </location>
</feature>
<evidence type="ECO:0000256" key="2">
    <source>
        <dbReference type="ARBA" id="ARBA00004567"/>
    </source>
</evidence>
<dbReference type="GO" id="GO:0000242">
    <property type="term" value="C:pericentriolar material"/>
    <property type="evidence" value="ECO:0007669"/>
    <property type="project" value="TreeGrafter"/>
</dbReference>
<dbReference type="Proteomes" id="UP000283210">
    <property type="component" value="Chromosome 16"/>
</dbReference>
<dbReference type="GO" id="GO:0005814">
    <property type="term" value="C:centriole"/>
    <property type="evidence" value="ECO:0007669"/>
    <property type="project" value="TreeGrafter"/>
</dbReference>
<evidence type="ECO:0000256" key="19">
    <source>
        <dbReference type="ARBA" id="ARBA00023328"/>
    </source>
</evidence>
<dbReference type="InterPro" id="IPR054086">
    <property type="entry name" value="Cep192-like_D2"/>
</dbReference>
<dbReference type="PROSITE" id="PS50294">
    <property type="entry name" value="WD_REPEATS_REGION"/>
    <property type="match status" value="2"/>
</dbReference>
<feature type="compositionally biased region" description="Low complexity" evidence="21">
    <location>
        <begin position="1525"/>
        <end position="1539"/>
    </location>
</feature>
<keyword evidence="15" id="KW-0509">mRNA transport</keyword>
<feature type="region of interest" description="Disordered" evidence="21">
    <location>
        <begin position="932"/>
        <end position="963"/>
    </location>
</feature>
<evidence type="ECO:0000256" key="13">
    <source>
        <dbReference type="ARBA" id="ARBA00022927"/>
    </source>
</evidence>
<feature type="compositionally biased region" description="Low complexity" evidence="21">
    <location>
        <begin position="1562"/>
        <end position="1574"/>
    </location>
</feature>
<keyword evidence="6" id="KW-0813">Transport</keyword>
<feature type="compositionally biased region" description="Polar residues" evidence="21">
    <location>
        <begin position="1357"/>
        <end position="1370"/>
    </location>
</feature>
<feature type="repeat" description="WD" evidence="20">
    <location>
        <begin position="273"/>
        <end position="305"/>
    </location>
</feature>
<evidence type="ECO:0000256" key="17">
    <source>
        <dbReference type="ARBA" id="ARBA00023242"/>
    </source>
</evidence>
<evidence type="ECO:0000256" key="11">
    <source>
        <dbReference type="ARBA" id="ARBA00022829"/>
    </source>
</evidence>
<evidence type="ECO:0000256" key="7">
    <source>
        <dbReference type="ARBA" id="ARBA00022574"/>
    </source>
</evidence>
<dbReference type="Pfam" id="PF22067">
    <property type="entry name" value="Cep192_D3"/>
    <property type="match status" value="1"/>
</dbReference>
<dbReference type="InterPro" id="IPR054091">
    <property type="entry name" value="Cep192-like_D5"/>
</dbReference>
<keyword evidence="31" id="KW-1185">Reference proteome</keyword>
<protein>
    <recommendedName>
        <fullName evidence="32">Centrosomal protein of 192 kDa</fullName>
    </recommendedName>
</protein>
<name>A0A3S2PJ07_ORYJA</name>
<feature type="compositionally biased region" description="Polar residues" evidence="21">
    <location>
        <begin position="1575"/>
        <end position="1587"/>
    </location>
</feature>
<dbReference type="InterPro" id="IPR054090">
    <property type="entry name" value="Cep192_Spd-2-like_dom"/>
</dbReference>
<dbReference type="GO" id="GO:0000776">
    <property type="term" value="C:kinetochore"/>
    <property type="evidence" value="ECO:0007669"/>
    <property type="project" value="UniProtKB-KW"/>
</dbReference>
<evidence type="ECO:0000256" key="1">
    <source>
        <dbReference type="ARBA" id="ARBA00002483"/>
    </source>
</evidence>
<keyword evidence="7 20" id="KW-0853">WD repeat</keyword>
<dbReference type="GO" id="GO:0071539">
    <property type="term" value="P:protein localization to centrosome"/>
    <property type="evidence" value="ECO:0007669"/>
    <property type="project" value="InterPro"/>
</dbReference>
<feature type="region of interest" description="Disordered" evidence="21">
    <location>
        <begin position="603"/>
        <end position="626"/>
    </location>
</feature>
<dbReference type="GO" id="GO:0019901">
    <property type="term" value="F:protein kinase binding"/>
    <property type="evidence" value="ECO:0007669"/>
    <property type="project" value="TreeGrafter"/>
</dbReference>
<feature type="region of interest" description="Disordered" evidence="21">
    <location>
        <begin position="1166"/>
        <end position="1188"/>
    </location>
</feature>
<evidence type="ECO:0000256" key="16">
    <source>
        <dbReference type="ARBA" id="ARBA00023228"/>
    </source>
</evidence>
<dbReference type="InterPro" id="IPR057662">
    <property type="entry name" value="CEP192_Aurora-A_bind"/>
</dbReference>
<keyword evidence="12" id="KW-0995">Kinetochore</keyword>
<dbReference type="PROSITE" id="PS50082">
    <property type="entry name" value="WD_REPEATS_2"/>
    <property type="match status" value="2"/>
</dbReference>
<dbReference type="InterPro" id="IPR001680">
    <property type="entry name" value="WD40_rpt"/>
</dbReference>
<feature type="region of interest" description="Disordered" evidence="21">
    <location>
        <begin position="1357"/>
        <end position="1686"/>
    </location>
</feature>
<evidence type="ECO:0000256" key="15">
    <source>
        <dbReference type="ARBA" id="ARBA00023132"/>
    </source>
</evidence>
<feature type="region of interest" description="Disordered" evidence="21">
    <location>
        <begin position="730"/>
        <end position="840"/>
    </location>
</feature>
<dbReference type="Pfam" id="PF00400">
    <property type="entry name" value="WD40"/>
    <property type="match status" value="3"/>
</dbReference>
<feature type="compositionally biased region" description="Low complexity" evidence="21">
    <location>
        <begin position="791"/>
        <end position="800"/>
    </location>
</feature>
<keyword evidence="9" id="KW-0677">Repeat</keyword>
<evidence type="ECO:0000256" key="12">
    <source>
        <dbReference type="ARBA" id="ARBA00022838"/>
    </source>
</evidence>
<dbReference type="Pfam" id="PF22066">
    <property type="entry name" value="Cep192_D8"/>
    <property type="match status" value="1"/>
</dbReference>
<dbReference type="GO" id="GO:0051301">
    <property type="term" value="P:cell division"/>
    <property type="evidence" value="ECO:0007669"/>
    <property type="project" value="UniProtKB-KW"/>
</dbReference>
<keyword evidence="8" id="KW-0132">Cell division</keyword>
<feature type="region of interest" description="Disordered" evidence="21">
    <location>
        <begin position="2555"/>
        <end position="2590"/>
    </location>
</feature>
<evidence type="ECO:0000313" key="30">
    <source>
        <dbReference type="EMBL" id="RVE62226.1"/>
    </source>
</evidence>
<evidence type="ECO:0000259" key="26">
    <source>
        <dbReference type="Pfam" id="PF22067"/>
    </source>
</evidence>
<reference evidence="30 31" key="2">
    <citation type="submission" date="2019-01" db="EMBL/GenBank/DDBJ databases">
        <title>A chromosome length genome reference of the Java medaka (oryzias javanicus).</title>
        <authorList>
            <person name="Herpin A."/>
            <person name="Takehana Y."/>
            <person name="Naruse K."/>
            <person name="Ansai S."/>
            <person name="Kawaguchi M."/>
        </authorList>
    </citation>
    <scope>NUCLEOTIDE SEQUENCE [LARGE SCALE GENOMIC DNA]</scope>
    <source>
        <strain evidence="30">RS831</strain>
        <tissue evidence="30">Whole body</tissue>
    </source>
</reference>
<sequence length="2995" mass="323379">MFVARSIAADHKDLIHDVSYDFHGRRMATCSSDQSVKVWDKSESGEWHCTASWKTHSGSVWRVTWAHPEFGQVLASCSFDRTAAVWEEIVGESNDKQRGLSHWIKRTTLVDSRTSVTDVKFAPKHMGLMLTTCSADGVVRIYEAPDVMNLSQWSLQHEISCKLSCSCISWNPSSSRAHPSMFAVGSDDSNVAYGGKVQIYEYNENTRKYGKVETLMTVTDAVHDIAFAPNLGRSFHVLAIATKDVRIFKLAPMRKESSTTGPSKFEVQIVAQFDHHNSQVWRVSWNITSTLLASSGDDGCVRLWKANYMDNWKCTGILRGDGSPLSASSGQPISTMVGSSLLSQNALNGMSAGRYFFPSLDAPRAGSRFGHLLPPSSLIEHCDAEPVSQPQQQSLPHRHSSRALLSLAEAEEQGLEGETSSQRRRRSFSCTYQHVLSCWNMADGLYRLDDEAFPGFLAQSLDGSGGRPTLGNVSLGSGPGLPVAASTVAKVRAGCGNRGEEELSFLEGRELQEREGSHSCMEDQPRFTLSFKDDLDPAADFIAAHRLSDVLLKVSLDETASKRSMLGLGPTQAGGVSGWPTELRTDLSTGLLTMTQFGQRDGAETKAAPVVDDPVQSEGVDSDRFSSNSSFLANEKLMSVDSLSSNATDDDDDLNNLPEDELEVYFNQLVPLSMQRGRVEGQEIPVAGGVGAADESDSSSVEMEQHRHLFVDGHDQEDFQMPNVRLAATGMDSCPASDEDTDDEQKSARRSSSSSRPRLLPSTSRQLVGESHRPSFRPGLEGGSSDEEASSGRAAPSPSAIEHRRSAEGQVINPPITGNGGGGDGSSGSEESGNDGGVSTVPLSGVLTTYDAFRGLGIVGSSPAGHENPVLNNPLRHAQMGDRVGPVGTGEASSSVSVSMTDRLEALVLIPDHGDFEEDGVDEPDGARASLGLRGGPCGVTGETAATASDGASEDDGAPPSTSLEPKYFSQSFMEEQEESDECWSHCPDDLELEFQQGANVTHDIVYKNEEGQWVTDLAYYSCFKEEVDGKKLENSDLFQCEDFLPASDALEKIGKDEEEFEREHQFMQEEQIGPASSNSSFQGDSSWRIPPTSHIHMRASQVSSDFQQTDESYLRLSLGQFFGQRSEAMGCLGSADVDDVKRPSFGYIITSPEKREPFALISPSELRSADGSPSSDTADTTLNPDELDNTLNAHKERISLQDAAEQGVLPALPEDGRGSGAEPSPGNQSCTSPGSESSPLTLSISTIASAIANASVSTDPSQLAAMILDLTKRRRRTKCLAPSAGSSSDDSSAAQHILSEADQRAFLETLQGSICVGDMTAFDIEKYLKNANVSASSDSSDAQTTFDMSVWAECLSSSQKNQQMPSNTKPADRKKRVEATDSLSSASTEPAHPQRSVAPLASLRLSPSKPSYPADLRTFGSAGPVGNVENKRTFSEAPHQRDTSLPETSPNWRKGELGLSFPKSSPGPTRQTPGGSSVSPEQKPAAPKTSAEERGSSPARKPPADPAKGFSEQGMEESQCNFRPSTSPLTHSSPSQTSIPSADSMASPPVRRGPADRRPELSPQSVCSSPSLSRLTYVSVNDSTAVPSPERKKNNSTMVLSTTIIRSSPTPPVEPEAQPDLNPPGLDSIQPQHSKSLDPLPAQMYRGAEPPRSGSALSCTRSQSERNHRRGSDGSTGCRNHQHLPDATAGQLTKVDSGYCSNLNIQQSSSSRAALGFQQWPASVPASGCADGLGLPHSHSAEGLHYVPIPSFKPQFPGMAELSHKADLQSLLSGRSLFSSQLPQHFLRAGAYPVGPTGNPLYSVPSTGIQSSDVMMQAAPPTSTIHVSAGPAVPQCQQEMGMMGKQFRRDPAASSLDELRGQVVVPEELRFPHACCVGIAAQTSLSLFNPSERWQQVSITVVSLAIDGEKVDSLPYQCMMVKNKTIIAPKTTEEQKVLFVPPRAGVYQSVLRVCSWPVSADMELAARANMFAQSVVLLAEAENPTIEVETSEAGGLDFGDLPGGSAKSLPLRLLNRTRATVPIRLVISANATAWRCFSFSKQPLTVASEPPPGPASPLPAPSVMNHVMHPSYRENHDSFTVWVHFNSPQKYTSSSGDLGPPQEYAARVDIEVDCPGPSHVIRSVPLKARSGTARVHAPKDLQTVRLCAPVGDCRQQTLPLKNAGNIDVQLKLKQTGEDGFTVTPDQVSLRVGEEKSVVVSFKAQNSWKCRDGLLTVLVLPSGPQYEVTLRGEVAPSAPAAVQAANVPPILSNKQFVAWGGVTLGRAVQQKLVLRNNSPKATQQLRLLIRGQDQDCFQLQSLFSPEERLTRHGELSIHPREDVTVHLLFAPTRVACMLAKLEIKQSGVRASQPGVKFTIPLSGYGGTSNIILEEQRKQADGYVATLPDVAAGHISKVCLSVRNTGSRAAFIKAVAFSDLATRTPMGPSVLSLAPSQFVLKERTQEVITALMRSTQREQRLSRSDNTPLATVCLLCGDEVSRQQYRRFLQSQPEAAGKVLSDNSLLRNINFNETFLGEETVSETYDLPQRPNEAHLFYSSMSKVLVSLLGRARHAEDDQPSSRLCSGADSEGPQGLALTVSSPEASEAEPTMSDSWTIHPQQIVLPAPSINGPSATRQVLIQNKSSRELNFDLSWPAHCLTVTPQHGLIQPQGHLQILISPNPSLASRAALLPWSGQIYVGTDGQHKFIKVQIRKDLALDVSVAPADPALSALPAQAATPVAPPGPQSSHSSQTHAALVEVPNKTVVFPATRSGETSETQLEVQNRDVEVRWYLSSFAPPYVKGVDDSEDVYRATYTAFRCLRVSGTLGAHEKTQIPVTFLPRDKGDYVQFWDLECHPVCQPQQKTTIRFQLSGTGVKLGGVEGPQEGDCSLVKTDAAVKSRKRPEACRSSPEDALRRGVYSPQELYTFPDTRVGGSSTLKVNIRNNSPDTHELNFVKPREPFHIKHSRYSLRDQHYLKLPVQFKPRASGRHTALLLIQSQTSGSLVIQLAGEALP</sequence>
<evidence type="ECO:0000259" key="24">
    <source>
        <dbReference type="Pfam" id="PF22065"/>
    </source>
</evidence>
<evidence type="ECO:0000256" key="18">
    <source>
        <dbReference type="ARBA" id="ARBA00023306"/>
    </source>
</evidence>
<feature type="compositionally biased region" description="Polar residues" evidence="21">
    <location>
        <begin position="1596"/>
        <end position="1609"/>
    </location>
</feature>
<accession>A0A3S2PJ07</accession>
<dbReference type="FunFam" id="2.130.10.10:FF:000063">
    <property type="entry name" value="SEH1 like nucleoporin"/>
    <property type="match status" value="1"/>
</dbReference>
<dbReference type="PANTHER" id="PTHR16029">
    <property type="entry name" value="CENTROSOMAL PROTEIN OF 192 KDA"/>
    <property type="match status" value="1"/>
</dbReference>
<dbReference type="GO" id="GO:0051298">
    <property type="term" value="P:centrosome duplication"/>
    <property type="evidence" value="ECO:0007669"/>
    <property type="project" value="InterPro"/>
</dbReference>
<keyword evidence="18" id="KW-0131">Cell cycle</keyword>
<dbReference type="Pfam" id="PF22073">
    <property type="entry name" value="Cep192_D4"/>
    <property type="match status" value="1"/>
</dbReference>
<dbReference type="GO" id="GO:0005643">
    <property type="term" value="C:nuclear pore"/>
    <property type="evidence" value="ECO:0007669"/>
    <property type="project" value="UniProtKB-SubCell"/>
</dbReference>
<gene>
    <name evidence="30" type="ORF">OJAV_G00155060</name>
</gene>
<dbReference type="InterPro" id="IPR054085">
    <property type="entry name" value="Cep192-like_D1"/>
</dbReference>
<dbReference type="GO" id="GO:0090222">
    <property type="term" value="P:centrosome-templated microtubule nucleation"/>
    <property type="evidence" value="ECO:0007669"/>
    <property type="project" value="InterPro"/>
</dbReference>
<evidence type="ECO:0000256" key="21">
    <source>
        <dbReference type="SAM" id="MobiDB-lite"/>
    </source>
</evidence>
<dbReference type="InterPro" id="IPR054087">
    <property type="entry name" value="Cep192-like_D7"/>
</dbReference>
<keyword evidence="13" id="KW-0653">Protein transport</keyword>
<feature type="compositionally biased region" description="Basic and acidic residues" evidence="21">
    <location>
        <begin position="1664"/>
        <end position="1673"/>
    </location>
</feature>
<dbReference type="EMBL" id="CM012452">
    <property type="protein sequence ID" value="RVE62226.1"/>
    <property type="molecule type" value="Genomic_DNA"/>
</dbReference>
<evidence type="ECO:0000256" key="4">
    <source>
        <dbReference type="ARBA" id="ARBA00004656"/>
    </source>
</evidence>
<keyword evidence="15" id="KW-0906">Nuclear pore complex</keyword>
<dbReference type="InterPro" id="IPR054089">
    <property type="entry name" value="Cep192-like_D3"/>
</dbReference>
<dbReference type="OrthoDB" id="67059at2759"/>
<dbReference type="Pfam" id="PF22074">
    <property type="entry name" value="Cep192_D5"/>
    <property type="match status" value="1"/>
</dbReference>
<dbReference type="Pfam" id="PF25763">
    <property type="entry name" value="Aurora-A_bind_CEP192"/>
    <property type="match status" value="1"/>
</dbReference>
<evidence type="ECO:0000259" key="25">
    <source>
        <dbReference type="Pfam" id="PF22066"/>
    </source>
</evidence>
<keyword evidence="19" id="KW-0137">Centromere</keyword>
<evidence type="ECO:0000256" key="10">
    <source>
        <dbReference type="ARBA" id="ARBA00022776"/>
    </source>
</evidence>
<dbReference type="InterPro" id="IPR015943">
    <property type="entry name" value="WD40/YVTN_repeat-like_dom_sf"/>
</dbReference>
<dbReference type="GO" id="GO:0015031">
    <property type="term" value="P:protein transport"/>
    <property type="evidence" value="ECO:0007669"/>
    <property type="project" value="UniProtKB-KW"/>
</dbReference>
<reference evidence="30 31" key="1">
    <citation type="submission" date="2018-11" db="EMBL/GenBank/DDBJ databases">
        <authorList>
            <person name="Lopez-Roques C."/>
            <person name="Donnadieu C."/>
            <person name="Bouchez O."/>
            <person name="Klopp C."/>
            <person name="Cabau C."/>
            <person name="Zahm M."/>
        </authorList>
    </citation>
    <scope>NUCLEOTIDE SEQUENCE [LARGE SCALE GENOMIC DNA]</scope>
    <source>
        <strain evidence="30">RS831</strain>
        <tissue evidence="30">Whole body</tissue>
    </source>
</reference>
<evidence type="ECO:0000256" key="9">
    <source>
        <dbReference type="ARBA" id="ARBA00022737"/>
    </source>
</evidence>
<evidence type="ECO:0000256" key="14">
    <source>
        <dbReference type="ARBA" id="ARBA00023010"/>
    </source>
</evidence>
<evidence type="ECO:0000259" key="28">
    <source>
        <dbReference type="Pfam" id="PF22074"/>
    </source>
</evidence>
<evidence type="ECO:0000256" key="3">
    <source>
        <dbReference type="ARBA" id="ARBA00004629"/>
    </source>
</evidence>
<dbReference type="Gene3D" id="2.130.10.10">
    <property type="entry name" value="YVTN repeat-like/Quinoprotein amine dehydrogenase"/>
    <property type="match status" value="1"/>
</dbReference>
<feature type="compositionally biased region" description="Polar residues" evidence="21">
    <location>
        <begin position="1226"/>
        <end position="1240"/>
    </location>
</feature>
<feature type="domain" description="Cep192-like" evidence="22">
    <location>
        <begin position="1862"/>
        <end position="1982"/>
    </location>
</feature>
<feature type="domain" description="Cep192-like" evidence="23">
    <location>
        <begin position="1984"/>
        <end position="2134"/>
    </location>
</feature>
<feature type="domain" description="Cep192-like" evidence="26">
    <location>
        <begin position="2137"/>
        <end position="2234"/>
    </location>
</feature>
<feature type="domain" description="Cep192-like" evidence="24">
    <location>
        <begin position="2736"/>
        <end position="2855"/>
    </location>
</feature>
<dbReference type="CDD" id="cd21856">
    <property type="entry name" value="Plk4BD_Cep192"/>
    <property type="match status" value="1"/>
</dbReference>
<dbReference type="SMART" id="SM00320">
    <property type="entry name" value="WD40"/>
    <property type="match status" value="5"/>
</dbReference>
<evidence type="ECO:0000259" key="23">
    <source>
        <dbReference type="Pfam" id="PF22064"/>
    </source>
</evidence>
<dbReference type="Pfam" id="PF22076">
    <property type="entry name" value="Cep192_D6"/>
    <property type="match status" value="1"/>
</dbReference>
<comment type="subcellular location">
    <subcellularLocation>
        <location evidence="3">Chromosome</location>
        <location evidence="3">Centromere</location>
        <location evidence="3">Kinetochore</location>
    </subcellularLocation>
    <subcellularLocation>
        <location evidence="4">Lysosome membrane</location>
    </subcellularLocation>
    <subcellularLocation>
        <location evidence="2">Nucleus</location>
        <location evidence="2">Nuclear pore complex</location>
    </subcellularLocation>
</comment>
<evidence type="ECO:0000256" key="5">
    <source>
        <dbReference type="ARBA" id="ARBA00010102"/>
    </source>
</evidence>
<feature type="domain" description="Cep192-like" evidence="25">
    <location>
        <begin position="2895"/>
        <end position="2994"/>
    </location>
</feature>
<feature type="compositionally biased region" description="Basic and acidic residues" evidence="21">
    <location>
        <begin position="1430"/>
        <end position="1445"/>
    </location>
</feature>
<keyword evidence="10" id="KW-0498">Mitosis</keyword>
<keyword evidence="16" id="KW-0458">Lysosome</keyword>
<dbReference type="SUPFAM" id="SSF50978">
    <property type="entry name" value="WD40 repeat-like"/>
    <property type="match status" value="1"/>
</dbReference>
<dbReference type="InterPro" id="IPR036322">
    <property type="entry name" value="WD40_repeat_dom_sf"/>
</dbReference>
<evidence type="ECO:0000259" key="22">
    <source>
        <dbReference type="Pfam" id="PF22060"/>
    </source>
</evidence>
<evidence type="ECO:0000256" key="8">
    <source>
        <dbReference type="ARBA" id="ARBA00022618"/>
    </source>
</evidence>
<feature type="compositionally biased region" description="Low complexity" evidence="21">
    <location>
        <begin position="750"/>
        <end position="765"/>
    </location>
</feature>
<feature type="repeat" description="WD" evidence="20">
    <location>
        <begin position="8"/>
        <end position="40"/>
    </location>
</feature>
<dbReference type="InterPro" id="IPR054092">
    <property type="entry name" value="Cep192-like_D6"/>
</dbReference>
<dbReference type="GO" id="GO:0005765">
    <property type="term" value="C:lysosomal membrane"/>
    <property type="evidence" value="ECO:0007669"/>
    <property type="project" value="UniProtKB-SubCell"/>
</dbReference>
<dbReference type="GO" id="GO:0090307">
    <property type="term" value="P:mitotic spindle assembly"/>
    <property type="evidence" value="ECO:0007669"/>
    <property type="project" value="TreeGrafter"/>
</dbReference>
<dbReference type="Pfam" id="PF22060">
    <property type="entry name" value="Cep192_D1"/>
    <property type="match status" value="1"/>
</dbReference>
<evidence type="ECO:0000313" key="31">
    <source>
        <dbReference type="Proteomes" id="UP000283210"/>
    </source>
</evidence>
<evidence type="ECO:0008006" key="32">
    <source>
        <dbReference type="Google" id="ProtNLM"/>
    </source>
</evidence>
<evidence type="ECO:0000256" key="20">
    <source>
        <dbReference type="PROSITE-ProRule" id="PRU00221"/>
    </source>
</evidence>
<evidence type="ECO:0000259" key="29">
    <source>
        <dbReference type="Pfam" id="PF22076"/>
    </source>
</evidence>
<dbReference type="InterPro" id="IPR039103">
    <property type="entry name" value="Spd-2/CEP192"/>
</dbReference>
<feature type="domain" description="Cep192-like" evidence="28">
    <location>
        <begin position="2372"/>
        <end position="2549"/>
    </location>
</feature>
<feature type="compositionally biased region" description="Polar residues" evidence="21">
    <location>
        <begin position="1172"/>
        <end position="1184"/>
    </location>
</feature>
<feature type="domain" description="Cep192/Spd-2-like" evidence="27">
    <location>
        <begin position="2248"/>
        <end position="2366"/>
    </location>
</feature>
<dbReference type="Pfam" id="PF22065">
    <property type="entry name" value="Cep192_D7"/>
    <property type="match status" value="1"/>
</dbReference>
<organism evidence="30 31">
    <name type="scientific">Oryzias javanicus</name>
    <name type="common">Javanese ricefish</name>
    <name type="synonym">Aplocheilus javanicus</name>
    <dbReference type="NCBI Taxonomy" id="123683"/>
    <lineage>
        <taxon>Eukaryota</taxon>
        <taxon>Metazoa</taxon>
        <taxon>Chordata</taxon>
        <taxon>Craniata</taxon>
        <taxon>Vertebrata</taxon>
        <taxon>Euteleostomi</taxon>
        <taxon>Actinopterygii</taxon>
        <taxon>Neopterygii</taxon>
        <taxon>Teleostei</taxon>
        <taxon>Neoteleostei</taxon>
        <taxon>Acanthomorphata</taxon>
        <taxon>Ovalentaria</taxon>
        <taxon>Atherinomorphae</taxon>
        <taxon>Beloniformes</taxon>
        <taxon>Adrianichthyidae</taxon>
        <taxon>Oryziinae</taxon>
        <taxon>Oryzias</taxon>
    </lineage>
</organism>
<dbReference type="PANTHER" id="PTHR16029:SF11">
    <property type="entry name" value="CENTROSOMAL PROTEIN OF 192 KDA"/>
    <property type="match status" value="1"/>
</dbReference>
<dbReference type="InterPro" id="IPR057665">
    <property type="entry name" value="CEP192_PLK4_bind"/>
</dbReference>
<dbReference type="Gene3D" id="2.60.40.10">
    <property type="entry name" value="Immunoglobulins"/>
    <property type="match status" value="3"/>
</dbReference>
<dbReference type="Pfam" id="PF22064">
    <property type="entry name" value="Cep192_D2"/>
    <property type="match status" value="1"/>
</dbReference>
<evidence type="ECO:0000259" key="27">
    <source>
        <dbReference type="Pfam" id="PF22073"/>
    </source>
</evidence>
<keyword evidence="11" id="KW-0159">Chromosome partition</keyword>
<proteinExistence type="inferred from homology"/>
<dbReference type="InterPro" id="IPR054088">
    <property type="entry name" value="Cep192-like_D8"/>
</dbReference>
<feature type="region of interest" description="Disordered" evidence="21">
    <location>
        <begin position="1211"/>
        <end position="1240"/>
    </location>
</feature>
<comment type="function">
    <text evidence="1">Component of the Nup107-160 subcomplex of the nuclear pore complex (NPC). The Nup107-160 subcomplex is required for the assembly of a functional NPC. The Nup107-160 subcomplex is also required for normal kinetochore microtubule attachment, mitotic progression and chromosome segregation. This subunit plays a role in recruitment of the Nup107-160 subcomplex to the kinetochore.</text>
</comment>
<feature type="compositionally biased region" description="Polar residues" evidence="21">
    <location>
        <begin position="1463"/>
        <end position="1481"/>
    </location>
</feature>
<keyword evidence="14" id="KW-0811">Translocation</keyword>